<dbReference type="RefSeq" id="WP_055299862.1">
    <property type="nucleotide sequence ID" value="NZ_BLYK01000040.1"/>
</dbReference>
<evidence type="ECO:0000256" key="1">
    <source>
        <dbReference type="SAM" id="Phobius"/>
    </source>
</evidence>
<evidence type="ECO:0000313" key="4">
    <source>
        <dbReference type="Proteomes" id="UP000095679"/>
    </source>
</evidence>
<accession>A0A174KBB4</accession>
<dbReference type="Proteomes" id="UP000283700">
    <property type="component" value="Unassembled WGS sequence"/>
</dbReference>
<proteinExistence type="predicted"/>
<dbReference type="EMBL" id="QRQO01000007">
    <property type="protein sequence ID" value="RHN15856.1"/>
    <property type="molecule type" value="Genomic_DNA"/>
</dbReference>
<dbReference type="EMBL" id="CYZL01000039">
    <property type="protein sequence ID" value="CUP06620.1"/>
    <property type="molecule type" value="Genomic_DNA"/>
</dbReference>
<evidence type="ECO:0000313" key="5">
    <source>
        <dbReference type="Proteomes" id="UP000283700"/>
    </source>
</evidence>
<protein>
    <submittedName>
        <fullName evidence="2">Uncharacterized protein</fullName>
    </submittedName>
</protein>
<reference evidence="2 4" key="1">
    <citation type="submission" date="2015-09" db="EMBL/GenBank/DDBJ databases">
        <authorList>
            <consortium name="Pathogen Informatics"/>
        </authorList>
    </citation>
    <scope>NUCLEOTIDE SEQUENCE [LARGE SCALE GENOMIC DNA]</scope>
    <source>
        <strain evidence="2 4">2789STDY5834835</strain>
    </source>
</reference>
<organism evidence="2 4">
    <name type="scientific">Anaerobutyricum hallii</name>
    <dbReference type="NCBI Taxonomy" id="39488"/>
    <lineage>
        <taxon>Bacteria</taxon>
        <taxon>Bacillati</taxon>
        <taxon>Bacillota</taxon>
        <taxon>Clostridia</taxon>
        <taxon>Lachnospirales</taxon>
        <taxon>Lachnospiraceae</taxon>
        <taxon>Anaerobutyricum</taxon>
    </lineage>
</organism>
<keyword evidence="1" id="KW-0812">Transmembrane</keyword>
<feature type="transmembrane region" description="Helical" evidence="1">
    <location>
        <begin position="37"/>
        <end position="54"/>
    </location>
</feature>
<evidence type="ECO:0000313" key="3">
    <source>
        <dbReference type="EMBL" id="RHN15856.1"/>
    </source>
</evidence>
<name>A0A174KBB4_9FIRM</name>
<reference evidence="3 5" key="2">
    <citation type="submission" date="2018-08" db="EMBL/GenBank/DDBJ databases">
        <title>A genome reference for cultivated species of the human gut microbiota.</title>
        <authorList>
            <person name="Zou Y."/>
            <person name="Xue W."/>
            <person name="Luo G."/>
        </authorList>
    </citation>
    <scope>NUCLEOTIDE SEQUENCE [LARGE SCALE GENOMIC DNA]</scope>
    <source>
        <strain evidence="3 5">AF31-17AC</strain>
    </source>
</reference>
<feature type="transmembrane region" description="Helical" evidence="1">
    <location>
        <begin position="7"/>
        <end position="25"/>
    </location>
</feature>
<dbReference type="Proteomes" id="UP000095679">
    <property type="component" value="Unassembled WGS sequence"/>
</dbReference>
<gene>
    <name evidence="3" type="ORF">DWZ29_04005</name>
    <name evidence="2" type="ORF">ERS852450_02997</name>
</gene>
<evidence type="ECO:0000313" key="2">
    <source>
        <dbReference type="EMBL" id="CUP06620.1"/>
    </source>
</evidence>
<sequence>MDWIKLVFNQDFLLFFLGVYGPQVAKYTQTLITKCDTNVFTFLFLLGVYIVISLKKLKIK</sequence>
<keyword evidence="1" id="KW-0472">Membrane</keyword>
<dbReference type="AlphaFoldDB" id="A0A174KBB4"/>
<keyword evidence="1" id="KW-1133">Transmembrane helix</keyword>